<dbReference type="RefSeq" id="WP_189415882.1">
    <property type="nucleotide sequence ID" value="NZ_BMYZ01000001.1"/>
</dbReference>
<dbReference type="SUPFAM" id="SSF159888">
    <property type="entry name" value="YdhG-like"/>
    <property type="match status" value="1"/>
</dbReference>
<feature type="domain" description="YdhG-like" evidence="1">
    <location>
        <begin position="21"/>
        <end position="123"/>
    </location>
</feature>
<dbReference type="Pfam" id="PF08818">
    <property type="entry name" value="DUF1801"/>
    <property type="match status" value="1"/>
</dbReference>
<accession>A0ABQ3ARP6</accession>
<name>A0ABQ3ARP6_9GAMM</name>
<evidence type="ECO:0000313" key="3">
    <source>
        <dbReference type="Proteomes" id="UP000619761"/>
    </source>
</evidence>
<dbReference type="EMBL" id="BMYZ01000001">
    <property type="protein sequence ID" value="GGY64531.1"/>
    <property type="molecule type" value="Genomic_DNA"/>
</dbReference>
<proteinExistence type="predicted"/>
<gene>
    <name evidence="2" type="ORF">GCM10011613_05380</name>
</gene>
<sequence>MNSIKDQAVSEVFATYPTAARKKLLSIRKLIYEVAAQDPDIGELQECLKWGEPAYLAKNGSAVRINWKASAPNYYYVYFNCKTTLIETFKEIYGDSFSYEGNRALLFNLKDKIPAPQLKHCIALSLNYHRIKHLPLLGN</sequence>
<evidence type="ECO:0000313" key="2">
    <source>
        <dbReference type="EMBL" id="GGY64531.1"/>
    </source>
</evidence>
<dbReference type="InterPro" id="IPR014922">
    <property type="entry name" value="YdhG-like"/>
</dbReference>
<reference evidence="3" key="1">
    <citation type="journal article" date="2019" name="Int. J. Syst. Evol. Microbiol.">
        <title>The Global Catalogue of Microorganisms (GCM) 10K type strain sequencing project: providing services to taxonomists for standard genome sequencing and annotation.</title>
        <authorList>
            <consortium name="The Broad Institute Genomics Platform"/>
            <consortium name="The Broad Institute Genome Sequencing Center for Infectious Disease"/>
            <person name="Wu L."/>
            <person name="Ma J."/>
        </authorList>
    </citation>
    <scope>NUCLEOTIDE SEQUENCE [LARGE SCALE GENOMIC DNA]</scope>
    <source>
        <strain evidence="3">KCTC 32239</strain>
    </source>
</reference>
<keyword evidence="3" id="KW-1185">Reference proteome</keyword>
<evidence type="ECO:0000259" key="1">
    <source>
        <dbReference type="Pfam" id="PF08818"/>
    </source>
</evidence>
<protein>
    <recommendedName>
        <fullName evidence="1">YdhG-like domain-containing protein</fullName>
    </recommendedName>
</protein>
<organism evidence="2 3">
    <name type="scientific">Cellvibrio zantedeschiae</name>
    <dbReference type="NCBI Taxonomy" id="1237077"/>
    <lineage>
        <taxon>Bacteria</taxon>
        <taxon>Pseudomonadati</taxon>
        <taxon>Pseudomonadota</taxon>
        <taxon>Gammaproteobacteria</taxon>
        <taxon>Cellvibrionales</taxon>
        <taxon>Cellvibrionaceae</taxon>
        <taxon>Cellvibrio</taxon>
    </lineage>
</organism>
<comment type="caution">
    <text evidence="2">The sequence shown here is derived from an EMBL/GenBank/DDBJ whole genome shotgun (WGS) entry which is preliminary data.</text>
</comment>
<dbReference type="Proteomes" id="UP000619761">
    <property type="component" value="Unassembled WGS sequence"/>
</dbReference>